<organism evidence="3 4">
    <name type="scientific">Cellulomonas terrae</name>
    <dbReference type="NCBI Taxonomy" id="311234"/>
    <lineage>
        <taxon>Bacteria</taxon>
        <taxon>Bacillati</taxon>
        <taxon>Actinomycetota</taxon>
        <taxon>Actinomycetes</taxon>
        <taxon>Micrococcales</taxon>
        <taxon>Cellulomonadaceae</taxon>
        <taxon>Cellulomonas</taxon>
    </lineage>
</organism>
<keyword evidence="2" id="KW-1133">Transmembrane helix</keyword>
<accession>A0A511JQ34</accession>
<reference evidence="3 4" key="1">
    <citation type="submission" date="2019-07" db="EMBL/GenBank/DDBJ databases">
        <title>Whole genome shotgun sequence of Cellulomonas terrae NBRC 100819.</title>
        <authorList>
            <person name="Hosoyama A."/>
            <person name="Uohara A."/>
            <person name="Ohji S."/>
            <person name="Ichikawa N."/>
        </authorList>
    </citation>
    <scope>NUCLEOTIDE SEQUENCE [LARGE SCALE GENOMIC DNA]</scope>
    <source>
        <strain evidence="3 4">NBRC 100819</strain>
    </source>
</reference>
<name>A0A511JQ34_9CELL</name>
<gene>
    <name evidence="3" type="ORF">CTE05_36870</name>
</gene>
<keyword evidence="2" id="KW-0472">Membrane</keyword>
<evidence type="ECO:0000313" key="3">
    <source>
        <dbReference type="EMBL" id="GEM00141.1"/>
    </source>
</evidence>
<feature type="transmembrane region" description="Helical" evidence="2">
    <location>
        <begin position="214"/>
        <end position="247"/>
    </location>
</feature>
<sequence length="477" mass="50070">MVQVCPEALGAVRDDVAATRDAIRDDLSPLRRRMTELGVPTAAMNDVLSVADRLDTDVLPTLDWHVARARDLASLRYGGSMGAVLPVVDVDGPFGPPPDPFTQTPSGDGSTALTWPAAPFEVREADRQATETSDPIASWFEDRFAELDTSVQNGFDWLVDTWDRAVETGAELGDWWEATTADLGGWIDECLVDVRELIGRHVAVFRFLADACRVLGWVVVAFGVVLTVGLAVIGAMGGSALGAVFGIGVGAVPGGGAGALAGAAVGLKVLGAGFAMFSVGDFLDVAADWGEGTTDGQDLLRQGSLEITLALCSLIGIGVFAKILHKVVHGLPDHVNDRVGGPPTDVPPLPEPANPRAESGMAESLADSAIDVHALRAAVSTRISTQRQGRHVVSARQYAGGSYFSSADDAQRVLDDFHSGAAEVLGRKGDDIVVQDLSVTGFNHNPGAGFPDQATNIFFIKGSVSPSVVPYNPNWTP</sequence>
<feature type="compositionally biased region" description="Pro residues" evidence="1">
    <location>
        <begin position="344"/>
        <end position="353"/>
    </location>
</feature>
<keyword evidence="2" id="KW-0812">Transmembrane</keyword>
<evidence type="ECO:0000256" key="1">
    <source>
        <dbReference type="SAM" id="MobiDB-lite"/>
    </source>
</evidence>
<evidence type="ECO:0000256" key="2">
    <source>
        <dbReference type="SAM" id="Phobius"/>
    </source>
</evidence>
<proteinExistence type="predicted"/>
<dbReference type="EMBL" id="BJWH01000028">
    <property type="protein sequence ID" value="GEM00141.1"/>
    <property type="molecule type" value="Genomic_DNA"/>
</dbReference>
<protein>
    <submittedName>
        <fullName evidence="3">Uncharacterized protein</fullName>
    </submittedName>
</protein>
<comment type="caution">
    <text evidence="3">The sequence shown here is derived from an EMBL/GenBank/DDBJ whole genome shotgun (WGS) entry which is preliminary data.</text>
</comment>
<dbReference type="AlphaFoldDB" id="A0A511JQ34"/>
<dbReference type="Proteomes" id="UP000321049">
    <property type="component" value="Unassembled WGS sequence"/>
</dbReference>
<feature type="region of interest" description="Disordered" evidence="1">
    <location>
        <begin position="338"/>
        <end position="358"/>
    </location>
</feature>
<evidence type="ECO:0000313" key="4">
    <source>
        <dbReference type="Proteomes" id="UP000321049"/>
    </source>
</evidence>
<keyword evidence="4" id="KW-1185">Reference proteome</keyword>